<dbReference type="PANTHER" id="PTHR43302:SF5">
    <property type="entry name" value="TRANSPORTER ARSB-RELATED"/>
    <property type="match status" value="1"/>
</dbReference>
<dbReference type="GO" id="GO:0005886">
    <property type="term" value="C:plasma membrane"/>
    <property type="evidence" value="ECO:0007669"/>
    <property type="project" value="UniProtKB-SubCell"/>
</dbReference>
<gene>
    <name evidence="10" type="ORF">ABM479_26155</name>
</gene>
<feature type="transmembrane region" description="Helical" evidence="8">
    <location>
        <begin position="365"/>
        <end position="384"/>
    </location>
</feature>
<dbReference type="InterPro" id="IPR000802">
    <property type="entry name" value="Arsenical_pump_ArsB"/>
</dbReference>
<keyword evidence="7 8" id="KW-0472">Membrane</keyword>
<comment type="similarity">
    <text evidence="2">Belongs to the CitM (TC 2.A.11) transporter family.</text>
</comment>
<dbReference type="EMBL" id="CP157961">
    <property type="protein sequence ID" value="XBT95422.1"/>
    <property type="molecule type" value="Genomic_DNA"/>
</dbReference>
<feature type="domain" description="Citrate transporter-like" evidence="9">
    <location>
        <begin position="25"/>
        <end position="350"/>
    </location>
</feature>
<dbReference type="AlphaFoldDB" id="A0AAU7RYY5"/>
<dbReference type="Pfam" id="PF03600">
    <property type="entry name" value="CitMHS"/>
    <property type="match status" value="1"/>
</dbReference>
<evidence type="ECO:0000256" key="1">
    <source>
        <dbReference type="ARBA" id="ARBA00004651"/>
    </source>
</evidence>
<accession>A0AAU7RYY5</accession>
<dbReference type="CDD" id="cd01118">
    <property type="entry name" value="ArsB_permease"/>
    <property type="match status" value="1"/>
</dbReference>
<dbReference type="GO" id="GO:0015105">
    <property type="term" value="F:arsenite transmembrane transporter activity"/>
    <property type="evidence" value="ECO:0007669"/>
    <property type="project" value="InterPro"/>
</dbReference>
<evidence type="ECO:0000313" key="10">
    <source>
        <dbReference type="EMBL" id="XBT95422.1"/>
    </source>
</evidence>
<proteinExistence type="inferred from homology"/>
<evidence type="ECO:0000256" key="4">
    <source>
        <dbReference type="ARBA" id="ARBA00022475"/>
    </source>
</evidence>
<dbReference type="RefSeq" id="WP_174173075.1">
    <property type="nucleotide sequence ID" value="NZ_CP157961.1"/>
</dbReference>
<keyword evidence="3" id="KW-0813">Transport</keyword>
<evidence type="ECO:0000256" key="8">
    <source>
        <dbReference type="SAM" id="Phobius"/>
    </source>
</evidence>
<feature type="transmembrane region" description="Helical" evidence="8">
    <location>
        <begin position="396"/>
        <end position="417"/>
    </location>
</feature>
<evidence type="ECO:0000256" key="6">
    <source>
        <dbReference type="ARBA" id="ARBA00022989"/>
    </source>
</evidence>
<feature type="transmembrane region" description="Helical" evidence="8">
    <location>
        <begin position="220"/>
        <end position="240"/>
    </location>
</feature>
<evidence type="ECO:0000256" key="7">
    <source>
        <dbReference type="ARBA" id="ARBA00023136"/>
    </source>
</evidence>
<keyword evidence="6 8" id="KW-1133">Transmembrane helix</keyword>
<dbReference type="PANTHER" id="PTHR43302">
    <property type="entry name" value="TRANSPORTER ARSB-RELATED"/>
    <property type="match status" value="1"/>
</dbReference>
<evidence type="ECO:0000256" key="2">
    <source>
        <dbReference type="ARBA" id="ARBA00009843"/>
    </source>
</evidence>
<dbReference type="InterPro" id="IPR004680">
    <property type="entry name" value="Cit_transptr-like_dom"/>
</dbReference>
<keyword evidence="5 8" id="KW-0812">Transmembrane</keyword>
<geneLocation type="plasmid" evidence="10">
    <name>unnamed1</name>
</geneLocation>
<feature type="transmembrane region" description="Helical" evidence="8">
    <location>
        <begin position="28"/>
        <end position="45"/>
    </location>
</feature>
<name>A0AAU7RYY5_9HYPH</name>
<evidence type="ECO:0000256" key="3">
    <source>
        <dbReference type="ARBA" id="ARBA00022448"/>
    </source>
</evidence>
<feature type="transmembrane region" description="Helical" evidence="8">
    <location>
        <begin position="177"/>
        <end position="199"/>
    </location>
</feature>
<sequence>MTESAITWSIAGLTALGVVTRPFRWPEAIWAVLGAALLVALRLIGPADIWAGISKGFDVYLFLIGMMLLSELARREGLFDWVAAIATSHAKGSPRRLFALVYVVGVVVTVFLSNDATAVVLTPAVYAACRAARVKDPMPYLLVCAFIANAASFVLPISNPANLVIFAGGEMPPLSRWMQTFLLPSIVSIIVTFACLYWTQRRALAEDTIARDVAQPLLSHSARLAGWGLVVTALILIAASAMNFDLGIPTFVAGLATTIIVLALTRQNPLETLRGISWSVIPLVAGLFVIVEAVNHTGLTALLSDKLSLLAAQSQTQAVGVAGLSVAIVSNLVNNLPAGLFAGSAVQAAHVPDSIAGAVLIGVDLGPNLSVTGSLATILWLAALRREGLHMGALAFLRIGALVMFPALILSLAALALI</sequence>
<evidence type="ECO:0000256" key="5">
    <source>
        <dbReference type="ARBA" id="ARBA00022692"/>
    </source>
</evidence>
<keyword evidence="10" id="KW-0614">Plasmid</keyword>
<feature type="transmembrane region" description="Helical" evidence="8">
    <location>
        <begin position="99"/>
        <end position="126"/>
    </location>
</feature>
<reference evidence="10" key="1">
    <citation type="submission" date="2024-06" db="EMBL/GenBank/DDBJ databases">
        <authorList>
            <person name="Li T."/>
            <person name="Gao R."/>
        </authorList>
    </citation>
    <scope>NUCLEOTIDE SEQUENCE</scope>
    <source>
        <strain evidence="10">ZPR3</strain>
        <plasmid evidence="10">unnamed1</plasmid>
    </source>
</reference>
<feature type="transmembrane region" description="Helical" evidence="8">
    <location>
        <begin position="276"/>
        <end position="294"/>
    </location>
</feature>
<comment type="subcellular location">
    <subcellularLocation>
        <location evidence="1">Cell membrane</location>
        <topology evidence="1">Multi-pass membrane protein</topology>
    </subcellularLocation>
</comment>
<keyword evidence="4" id="KW-1003">Cell membrane</keyword>
<dbReference type="PRINTS" id="PR00758">
    <property type="entry name" value="ARSENICPUMP"/>
</dbReference>
<organism evidence="10">
    <name type="scientific">Rhizobium sp. ZPR3</name>
    <dbReference type="NCBI Taxonomy" id="3158967"/>
    <lineage>
        <taxon>Bacteria</taxon>
        <taxon>Pseudomonadati</taxon>
        <taxon>Pseudomonadota</taxon>
        <taxon>Alphaproteobacteria</taxon>
        <taxon>Hyphomicrobiales</taxon>
        <taxon>Rhizobiaceae</taxon>
        <taxon>Rhizobium/Agrobacterium group</taxon>
        <taxon>Rhizobium</taxon>
    </lineage>
</organism>
<feature type="transmembrane region" description="Helical" evidence="8">
    <location>
        <begin position="138"/>
        <end position="157"/>
    </location>
</feature>
<feature type="transmembrane region" description="Helical" evidence="8">
    <location>
        <begin position="246"/>
        <end position="264"/>
    </location>
</feature>
<evidence type="ECO:0000259" key="9">
    <source>
        <dbReference type="Pfam" id="PF03600"/>
    </source>
</evidence>
<protein>
    <submittedName>
        <fullName evidence="10">Arsenic transporter</fullName>
    </submittedName>
</protein>